<keyword evidence="2" id="KW-1185">Reference proteome</keyword>
<dbReference type="Proteomes" id="UP000309550">
    <property type="component" value="Unassembled WGS sequence"/>
</dbReference>
<accession>A0A5S3QBQ7</accession>
<evidence type="ECO:0000313" key="1">
    <source>
        <dbReference type="EMBL" id="TMM54512.1"/>
    </source>
</evidence>
<dbReference type="EMBL" id="VANS01000001">
    <property type="protein sequence ID" value="TMM54512.1"/>
    <property type="molecule type" value="Genomic_DNA"/>
</dbReference>
<dbReference type="AlphaFoldDB" id="A0A5S3QBQ7"/>
<reference evidence="1 2" key="1">
    <citation type="submission" date="2019-05" db="EMBL/GenBank/DDBJ databases">
        <title>Sulfitobacter sabulilitoris sp. nov., isolated from a marine sand.</title>
        <authorList>
            <person name="Yoon J.-H."/>
        </authorList>
    </citation>
    <scope>NUCLEOTIDE SEQUENCE [LARGE SCALE GENOMIC DNA]</scope>
    <source>
        <strain evidence="1 2">HSMS-29</strain>
    </source>
</reference>
<gene>
    <name evidence="1" type="ORF">FDT80_02650</name>
</gene>
<evidence type="ECO:0008006" key="3">
    <source>
        <dbReference type="Google" id="ProtNLM"/>
    </source>
</evidence>
<dbReference type="OrthoDB" id="323914at2"/>
<sequence length="197" mass="21893">MAATGLLATCARRGVTVIAVLLALPGQPEAQERRYVDLFAGQMTTNKFYQAVDPTSVDFADSWFLGAGFGWERPIGASRFDWGLQAQIVGHAGRQDHFEVNVPVIIRYRPRDPWPRWVESTAFGIGVSHATKTPQVEIDRRGESSRSFVYWMAEIEIAHPRPGSSVIARLHHRSDGYGLYDAEGGSSALVIGWRMSF</sequence>
<name>A0A5S3QBQ7_9RHOB</name>
<organism evidence="1 2">
    <name type="scientific">Sulfitobacter sabulilitoris</name>
    <dbReference type="NCBI Taxonomy" id="2562655"/>
    <lineage>
        <taxon>Bacteria</taxon>
        <taxon>Pseudomonadati</taxon>
        <taxon>Pseudomonadota</taxon>
        <taxon>Alphaproteobacteria</taxon>
        <taxon>Rhodobacterales</taxon>
        <taxon>Roseobacteraceae</taxon>
        <taxon>Sulfitobacter</taxon>
    </lineage>
</organism>
<protein>
    <recommendedName>
        <fullName evidence="3">Acyloxyacyl hydrolase</fullName>
    </recommendedName>
</protein>
<comment type="caution">
    <text evidence="1">The sequence shown here is derived from an EMBL/GenBank/DDBJ whole genome shotgun (WGS) entry which is preliminary data.</text>
</comment>
<proteinExistence type="predicted"/>
<dbReference type="RefSeq" id="WP_138660684.1">
    <property type="nucleotide sequence ID" value="NZ_VANS01000001.1"/>
</dbReference>
<evidence type="ECO:0000313" key="2">
    <source>
        <dbReference type="Proteomes" id="UP000309550"/>
    </source>
</evidence>